<evidence type="ECO:0000313" key="1">
    <source>
        <dbReference type="EMBL" id="QDZ40585.1"/>
    </source>
</evidence>
<sequence>MVLTTERTTTLQALHTQYVEATKQNYPDAYLFSLEEIMANVAENAKPSDDINALTTSVLEAMIYTSSNTVQEMIERAEADFIHRYQEMTPQQQKVCNQYRLKFR</sequence>
<name>A0A5B8NQV1_9CHRO</name>
<gene>
    <name evidence="1" type="ORF">FRE64_11845</name>
</gene>
<dbReference type="Proteomes" id="UP000318453">
    <property type="component" value="Chromosome"/>
</dbReference>
<reference evidence="1" key="1">
    <citation type="submission" date="2019-08" db="EMBL/GenBank/DDBJ databases">
        <title>Carotenoids and Carotenoid Binding Proteins in the Halophilic Cyanobacterium Euhalothece sp. ZM00.</title>
        <authorList>
            <person name="Cho S.M."/>
            <person name="Song J.Y."/>
            <person name="Park Y.-I."/>
        </authorList>
    </citation>
    <scope>NUCLEOTIDE SEQUENCE [LARGE SCALE GENOMIC DNA]</scope>
    <source>
        <strain evidence="1">Z-M001</strain>
    </source>
</reference>
<proteinExistence type="predicted"/>
<organism evidence="1 2">
    <name type="scientific">Euhalothece natronophila Z-M001</name>
    <dbReference type="NCBI Taxonomy" id="522448"/>
    <lineage>
        <taxon>Bacteria</taxon>
        <taxon>Bacillati</taxon>
        <taxon>Cyanobacteriota</taxon>
        <taxon>Cyanophyceae</taxon>
        <taxon>Oscillatoriophycideae</taxon>
        <taxon>Chroococcales</taxon>
        <taxon>Halothecacae</taxon>
        <taxon>Halothece cluster</taxon>
        <taxon>Euhalothece</taxon>
    </lineage>
</organism>
<accession>A0A5B8NQV1</accession>
<keyword evidence="2" id="KW-1185">Reference proteome</keyword>
<dbReference type="OrthoDB" id="9843134at2"/>
<protein>
    <submittedName>
        <fullName evidence="1">Uncharacterized protein</fullName>
    </submittedName>
</protein>
<dbReference type="RefSeq" id="WP_146296434.1">
    <property type="nucleotide sequence ID" value="NZ_CP042326.1"/>
</dbReference>
<dbReference type="KEGG" id="enn:FRE64_11845"/>
<dbReference type="EMBL" id="CP042326">
    <property type="protein sequence ID" value="QDZ40585.1"/>
    <property type="molecule type" value="Genomic_DNA"/>
</dbReference>
<dbReference type="AlphaFoldDB" id="A0A5B8NQV1"/>
<evidence type="ECO:0000313" key="2">
    <source>
        <dbReference type="Proteomes" id="UP000318453"/>
    </source>
</evidence>